<dbReference type="InterPro" id="IPR002855">
    <property type="entry name" value="PPS/PS"/>
</dbReference>
<reference evidence="6 9" key="1">
    <citation type="submission" date="2019-10" db="EMBL/GenBank/DDBJ databases">
        <title>Comparative genomics of sulfur disproportionating microorganisms.</title>
        <authorList>
            <person name="Ward L.M."/>
            <person name="Bertran E."/>
            <person name="Johnston D."/>
        </authorList>
    </citation>
    <scope>NUCLEOTIDE SEQUENCE [LARGE SCALE GENOMIC DNA]</scope>
    <source>
        <strain evidence="6 9">DSM 3772</strain>
    </source>
</reference>
<evidence type="ECO:0000256" key="2">
    <source>
        <dbReference type="ARBA" id="ARBA00022741"/>
    </source>
</evidence>
<dbReference type="Proteomes" id="UP000474054">
    <property type="component" value="Unassembled WGS sequence"/>
</dbReference>
<dbReference type="GO" id="GO:0015937">
    <property type="term" value="P:coenzyme A biosynthetic process"/>
    <property type="evidence" value="ECO:0007669"/>
    <property type="project" value="UniProtKB-UniRule"/>
</dbReference>
<dbReference type="NCBIfam" id="NF041123">
    <property type="entry name" value="phpantohe_syn_Arch"/>
    <property type="match status" value="1"/>
</dbReference>
<keyword evidence="4 5" id="KW-0173">Coenzyme A biosynthesis</keyword>
<comment type="catalytic activity">
    <reaction evidence="5">
        <text>(R)-4-phosphopantoate + beta-alanine + ATP = (R)-4'-phosphopantothenate + AMP + diphosphate + H(+)</text>
        <dbReference type="Rhea" id="RHEA:27930"/>
        <dbReference type="ChEBI" id="CHEBI:10986"/>
        <dbReference type="ChEBI" id="CHEBI:15378"/>
        <dbReference type="ChEBI" id="CHEBI:30616"/>
        <dbReference type="ChEBI" id="CHEBI:33019"/>
        <dbReference type="ChEBI" id="CHEBI:57966"/>
        <dbReference type="ChEBI" id="CHEBI:61294"/>
        <dbReference type="ChEBI" id="CHEBI:456215"/>
        <dbReference type="EC" id="6.3.2.36"/>
    </reaction>
</comment>
<feature type="binding site" evidence="5">
    <location>
        <begin position="192"/>
        <end position="194"/>
    </location>
    <ligand>
        <name>ATP</name>
        <dbReference type="ChEBI" id="CHEBI:30616"/>
    </ligand>
</feature>
<dbReference type="EMBL" id="WHYS01000002">
    <property type="protein sequence ID" value="MQL55850.1"/>
    <property type="molecule type" value="Genomic_DNA"/>
</dbReference>
<protein>
    <recommendedName>
        <fullName evidence="5">4-phosphopantoate--beta-alanine ligase</fullName>
        <ecNumber evidence="5">6.3.2.36</ecNumber>
    </recommendedName>
    <alternativeName>
        <fullName evidence="5">Phosphopantothenate synthetase</fullName>
        <shortName evidence="5">PPS</shortName>
    </alternativeName>
</protein>
<dbReference type="PANTHER" id="PTHR40695">
    <property type="entry name" value="4-PHOSPHOPANTOATE--BETA-ALANINE LIGASE"/>
    <property type="match status" value="1"/>
</dbReference>
<comment type="pathway">
    <text evidence="5">Cofactor biosynthesis; coenzyme A biosynthesis.</text>
</comment>
<keyword evidence="3 5" id="KW-0067">ATP-binding</keyword>
<reference evidence="7 8" key="2">
    <citation type="submission" date="2019-10" db="EMBL/GenBank/DDBJ databases">
        <title>Genome Sequences from Six Type Strain Members of the Archaeal Family Sulfolobaceae: Acidianus ambivalens, Acidianus infernus, Metallosphaera prunae, Stygiolobus azoricus, Sulfolobus metallicus, and Sulfurisphaera ohwakuensis.</title>
        <authorList>
            <person name="Counts J.A."/>
            <person name="Kelly R.M."/>
        </authorList>
    </citation>
    <scope>NUCLEOTIDE SEQUENCE [LARGE SCALE GENOMIC DNA]</scope>
    <source>
        <strain evidence="7 8">LEI 10</strain>
    </source>
</reference>
<feature type="binding site" evidence="5">
    <location>
        <begin position="210"/>
        <end position="211"/>
    </location>
    <ligand>
        <name>ATP</name>
        <dbReference type="ChEBI" id="CHEBI:30616"/>
    </ligand>
</feature>
<dbReference type="EC" id="6.3.2.36" evidence="5"/>
<name>A0A650CUP0_ACIAM</name>
<dbReference type="AlphaFoldDB" id="A0A650CUP0"/>
<evidence type="ECO:0000313" key="6">
    <source>
        <dbReference type="EMBL" id="MQL55850.1"/>
    </source>
</evidence>
<keyword evidence="2 5" id="KW-0547">Nucleotide-binding</keyword>
<dbReference type="PANTHER" id="PTHR40695:SF1">
    <property type="entry name" value="4-PHOSPHOPANTOATE--BETA-ALANINE LIGASE"/>
    <property type="match status" value="1"/>
</dbReference>
<dbReference type="InterPro" id="IPR038138">
    <property type="entry name" value="PPS/PS_sf"/>
</dbReference>
<dbReference type="Proteomes" id="UP000426328">
    <property type="component" value="Chromosome"/>
</dbReference>
<evidence type="ECO:0000313" key="8">
    <source>
        <dbReference type="Proteomes" id="UP000426328"/>
    </source>
</evidence>
<comment type="subunit">
    <text evidence="5">Homodimer.</text>
</comment>
<evidence type="ECO:0000256" key="5">
    <source>
        <dbReference type="HAMAP-Rule" id="MF_02224"/>
    </source>
</evidence>
<dbReference type="GeneID" id="42779261"/>
<dbReference type="Gene3D" id="3.40.50.12640">
    <property type="entry name" value="Phosphopantoate/pantothenate synthetase"/>
    <property type="match status" value="1"/>
</dbReference>
<evidence type="ECO:0000256" key="3">
    <source>
        <dbReference type="ARBA" id="ARBA00022840"/>
    </source>
</evidence>
<dbReference type="UniPathway" id="UPA00241"/>
<organism evidence="7 8">
    <name type="scientific">Acidianus ambivalens</name>
    <name type="common">Desulfurolobus ambivalens</name>
    <dbReference type="NCBI Taxonomy" id="2283"/>
    <lineage>
        <taxon>Archaea</taxon>
        <taxon>Thermoproteota</taxon>
        <taxon>Thermoprotei</taxon>
        <taxon>Sulfolobales</taxon>
        <taxon>Sulfolobaceae</taxon>
        <taxon>Acidianus</taxon>
    </lineage>
</organism>
<accession>A0A650CUP0</accession>
<proteinExistence type="inferred from homology"/>
<comment type="similarity">
    <text evidence="5">Belongs to the archaeal phosphopantothenate synthetase family.</text>
</comment>
<dbReference type="EMBL" id="CP045482">
    <property type="protein sequence ID" value="QGR21584.1"/>
    <property type="molecule type" value="Genomic_DNA"/>
</dbReference>
<evidence type="ECO:0000256" key="4">
    <source>
        <dbReference type="ARBA" id="ARBA00022993"/>
    </source>
</evidence>
<feature type="binding site" evidence="5">
    <location>
        <position position="51"/>
    </location>
    <ligand>
        <name>ATP</name>
        <dbReference type="ChEBI" id="CHEBI:30616"/>
    </ligand>
</feature>
<dbReference type="NCBIfam" id="NF010324">
    <property type="entry name" value="PRK13761.1"/>
    <property type="match status" value="1"/>
</dbReference>
<dbReference type="PIRSF" id="PIRSF004853">
    <property type="entry name" value="UCP004853"/>
    <property type="match status" value="1"/>
</dbReference>
<evidence type="ECO:0000313" key="7">
    <source>
        <dbReference type="EMBL" id="QGR21584.1"/>
    </source>
</evidence>
<dbReference type="GO" id="GO:0005524">
    <property type="term" value="F:ATP binding"/>
    <property type="evidence" value="ECO:0007669"/>
    <property type="project" value="UniProtKB-KW"/>
</dbReference>
<gene>
    <name evidence="7" type="ORF">D1866_05945</name>
    <name evidence="6" type="ORF">GFB69_08880</name>
</gene>
<dbReference type="Pfam" id="PF02006">
    <property type="entry name" value="PPS_PS"/>
    <property type="match status" value="1"/>
</dbReference>
<evidence type="ECO:0000256" key="1">
    <source>
        <dbReference type="ARBA" id="ARBA00022598"/>
    </source>
</evidence>
<comment type="function">
    <text evidence="5">Catalyzes the condensation of (R)-4-phosphopantoate and beta-alanine to 4'-phosphopantothenate in the CoA biosynthesis pathway.</text>
</comment>
<feature type="binding site" evidence="5">
    <location>
        <position position="29"/>
    </location>
    <ligand>
        <name>ATP</name>
        <dbReference type="ChEBI" id="CHEBI:30616"/>
    </ligand>
</feature>
<feature type="binding site" evidence="5">
    <location>
        <begin position="198"/>
        <end position="199"/>
    </location>
    <ligand>
        <name>ATP</name>
        <dbReference type="ChEBI" id="CHEBI:30616"/>
    </ligand>
</feature>
<sequence>MDNTQAGNERSIRNLIPLNHPRRDSLLIREKLVEALENNILVPQGLIAHGRGECFDYLIGEKTQDFAENAINAAAATLLLAKYPVISVNGNMAALVAKDIVELSNEVNCKIEINLFYRDEKRVKAIKKALEDAGAKEVLGDDDLTTIPELFSERRKVSKKGIYIADVVLLGLEDGDRTEALVRLNKKVIAIDLNPLSRTSMTASITIVDNITRALPLLVKKVKELRSKDRIELEEIVKNFDNKRNLAEAIKFISRRLEALSEDLIGH</sequence>
<evidence type="ECO:0000313" key="9">
    <source>
        <dbReference type="Proteomes" id="UP000474054"/>
    </source>
</evidence>
<dbReference type="KEGG" id="aamb:D1866_05945"/>
<keyword evidence="8" id="KW-1185">Reference proteome</keyword>
<dbReference type="HAMAP" id="MF_02224">
    <property type="entry name" value="PPS"/>
    <property type="match status" value="1"/>
</dbReference>
<dbReference type="RefSeq" id="WP_152942036.1">
    <property type="nucleotide sequence ID" value="NZ_CP045482.1"/>
</dbReference>
<keyword evidence="1 5" id="KW-0436">Ligase</keyword>
<dbReference type="GO" id="GO:0016881">
    <property type="term" value="F:acid-amino acid ligase activity"/>
    <property type="evidence" value="ECO:0007669"/>
    <property type="project" value="UniProtKB-UniRule"/>
</dbReference>